<gene>
    <name evidence="1" type="ORF">H9X71_14370</name>
</gene>
<keyword evidence="2" id="KW-1185">Reference proteome</keyword>
<accession>A0A7L7Z6U4</accession>
<dbReference type="EMBL" id="CP061274">
    <property type="protein sequence ID" value="QOD45329.1"/>
    <property type="molecule type" value="Genomic_DNA"/>
</dbReference>
<dbReference type="AlphaFoldDB" id="A0A7L7Z6U4"/>
<evidence type="ECO:0000313" key="2">
    <source>
        <dbReference type="Proteomes" id="UP000516660"/>
    </source>
</evidence>
<name>A0A7L7Z6U4_9MICO</name>
<proteinExistence type="predicted"/>
<dbReference type="Proteomes" id="UP000516660">
    <property type="component" value="Chromosome"/>
</dbReference>
<protein>
    <submittedName>
        <fullName evidence="1">Uncharacterized protein</fullName>
    </submittedName>
</protein>
<reference evidence="1 2" key="1">
    <citation type="submission" date="2020-08" db="EMBL/GenBank/DDBJ databases">
        <title>Description of Clavibacter zhangzhiyonge sp. nov., a phytopathogenic actinobacterium isolated from barley seeds, causing leaf brown spot and decline.</title>
        <authorList>
            <person name="Tian Q."/>
            <person name="Chuan J."/>
            <person name="Zhao W."/>
            <person name="Li X."/>
        </authorList>
    </citation>
    <scope>NUCLEOTIDE SEQUENCE [LARGE SCALE GENOMIC DNA]</scope>
    <source>
        <strain evidence="1 2">DM1</strain>
    </source>
</reference>
<evidence type="ECO:0000313" key="1">
    <source>
        <dbReference type="EMBL" id="QOD45329.1"/>
    </source>
</evidence>
<organism evidence="1 2">
    <name type="scientific">Clavibacter zhangzhiyongii</name>
    <dbReference type="NCBI Taxonomy" id="2768071"/>
    <lineage>
        <taxon>Bacteria</taxon>
        <taxon>Bacillati</taxon>
        <taxon>Actinomycetota</taxon>
        <taxon>Actinomycetes</taxon>
        <taxon>Micrococcales</taxon>
        <taxon>Microbacteriaceae</taxon>
        <taxon>Clavibacter</taxon>
    </lineage>
</organism>
<sequence>MVSNVGSVLEELDPLIRSRAHYVSKMVAAATVGLFDAALNYLWDELVSALRSRVTGFDIAYFFDIAAGTNSDLRKALKAEEDLPSIDDARLLRAAMTIGLLSDVGFARLDNIRFMRNHASAAHPNQNELTGLELVTFLQLCIREVINVPTDNVTAHTGRLLANIKRDVLDQPAVDSAAAFFDQLPLDRADTLANGLFGLYTAPDRTPTVADNVRLLWPRLWPFVHDAARKSFGLRHGRASASAETDFASAARELIDLVNGSAYLTNEVRAIDMSDALDLLSSAHHGSDNFYNEPTPARRVLDLAGEQGDVPAQVRERYVRIIVDCYLGNGYGVSAAAVVSYKKMISRFSTSDARIALRLFLEPSIASLLNSNVGRNQWTLLLDLLEPKLTSNTDRALMSAIRQFSGTPDQLRFDSGVKRLAEAAI</sequence>
<dbReference type="KEGG" id="czh:H9X71_14370"/>